<evidence type="ECO:0000313" key="1">
    <source>
        <dbReference type="EMBL" id="TCP61902.1"/>
    </source>
</evidence>
<accession>A0A4R2REH2</accession>
<reference evidence="1 2" key="1">
    <citation type="submission" date="2019-03" db="EMBL/GenBank/DDBJ databases">
        <title>Genomic Encyclopedia of Type Strains, Phase IV (KMG-IV): sequencing the most valuable type-strain genomes for metagenomic binning, comparative biology and taxonomic classification.</title>
        <authorList>
            <person name="Goeker M."/>
        </authorList>
    </citation>
    <scope>NUCLEOTIDE SEQUENCE [LARGE SCALE GENOMIC DNA]</scope>
    <source>
        <strain evidence="1 2">DSM 24766</strain>
    </source>
</reference>
<dbReference type="EMBL" id="SLXU01000003">
    <property type="protein sequence ID" value="TCP61902.1"/>
    <property type="molecule type" value="Genomic_DNA"/>
</dbReference>
<organism evidence="1 2">
    <name type="scientific">Rhodovulum bhavnagarense</name>
    <dbReference type="NCBI Taxonomy" id="992286"/>
    <lineage>
        <taxon>Bacteria</taxon>
        <taxon>Pseudomonadati</taxon>
        <taxon>Pseudomonadota</taxon>
        <taxon>Alphaproteobacteria</taxon>
        <taxon>Rhodobacterales</taxon>
        <taxon>Paracoccaceae</taxon>
        <taxon>Rhodovulum</taxon>
    </lineage>
</organism>
<name>A0A4R2REH2_9RHOB</name>
<dbReference type="Proteomes" id="UP000295050">
    <property type="component" value="Unassembled WGS sequence"/>
</dbReference>
<evidence type="ECO:0000313" key="2">
    <source>
        <dbReference type="Proteomes" id="UP000295050"/>
    </source>
</evidence>
<keyword evidence="2" id="KW-1185">Reference proteome</keyword>
<sequence length="47" mass="5139">MIRAFVSAQIRATGGAVHQCIWRSVALSVRCVLRAAGTRREGRRDVG</sequence>
<protein>
    <submittedName>
        <fullName evidence="1">Uncharacterized protein</fullName>
    </submittedName>
</protein>
<proteinExistence type="predicted"/>
<dbReference type="AlphaFoldDB" id="A0A4R2REH2"/>
<gene>
    <name evidence="1" type="ORF">EV663_10387</name>
</gene>
<comment type="caution">
    <text evidence="1">The sequence shown here is derived from an EMBL/GenBank/DDBJ whole genome shotgun (WGS) entry which is preliminary data.</text>
</comment>